<evidence type="ECO:0000256" key="2">
    <source>
        <dbReference type="ARBA" id="ARBA00022532"/>
    </source>
</evidence>
<reference evidence="12 13" key="1">
    <citation type="submission" date="2019-07" db="EMBL/GenBank/DDBJ databases">
        <title>Whole genome shotgun sequence of Oceanithermus desulfurans NBRC 100063.</title>
        <authorList>
            <person name="Hosoyama A."/>
            <person name="Uohara A."/>
            <person name="Ohji S."/>
            <person name="Ichikawa N."/>
        </authorList>
    </citation>
    <scope>NUCLEOTIDE SEQUENCE [LARGE SCALE GENOMIC DNA]</scope>
    <source>
        <strain evidence="12 13">NBRC 100063</strain>
    </source>
</reference>
<evidence type="ECO:0000256" key="1">
    <source>
        <dbReference type="ARBA" id="ARBA00011881"/>
    </source>
</evidence>
<evidence type="ECO:0000256" key="8">
    <source>
        <dbReference type="PIRSR" id="PIRSR000102-2"/>
    </source>
</evidence>
<sequence>MAITGRPKVSVIGAGHVGSTLAMRIAEAALADVVLVDIVEGMPQGKALDLSESRPVVLNDVSIVGTNDYADIAGSDMVITTAGVPRKPGMSRDDLIEINGKIAVTMAENIKEYAPDAFIIQVANPLDAITYVISEITGTPKNKIMGMAGVLDSSRYRYFIAEALGVSVKDVQGIVLGGHGDTMVPLPRFTWVGGAPLPEVMPADQIEAIVERTRKGGAEIVGLLKTGSAYYAPSAGAFEMAKAIIKDEKRILPVAAYLNGEYGISGLFVGVPAVLGKDGIEKIWQLPLSDEELAALKNSADHVKALVDKVNELGILG</sequence>
<evidence type="ECO:0000313" key="13">
    <source>
        <dbReference type="Proteomes" id="UP000321827"/>
    </source>
</evidence>
<dbReference type="Gene3D" id="3.40.50.720">
    <property type="entry name" value="NAD(P)-binding Rossmann-like Domain"/>
    <property type="match status" value="1"/>
</dbReference>
<feature type="domain" description="Lactate/malate dehydrogenase N-terminal" evidence="10">
    <location>
        <begin position="8"/>
        <end position="146"/>
    </location>
</feature>
<dbReference type="FunFam" id="3.40.50.720:FF:000018">
    <property type="entry name" value="Malate dehydrogenase"/>
    <property type="match status" value="1"/>
</dbReference>
<feature type="active site" description="Proton acceptor" evidence="6 7">
    <location>
        <position position="179"/>
    </location>
</feature>
<keyword evidence="2 6" id="KW-0816">Tricarboxylic acid cycle</keyword>
<evidence type="ECO:0000256" key="6">
    <source>
        <dbReference type="HAMAP-Rule" id="MF_00487"/>
    </source>
</evidence>
<dbReference type="NCBIfam" id="TIGR01763">
    <property type="entry name" value="MalateDH_bact"/>
    <property type="match status" value="1"/>
</dbReference>
<dbReference type="FunFam" id="3.90.110.10:FF:000004">
    <property type="entry name" value="Malate dehydrogenase"/>
    <property type="match status" value="1"/>
</dbReference>
<dbReference type="PANTHER" id="PTHR43128:SF16">
    <property type="entry name" value="L-LACTATE DEHYDROGENASE"/>
    <property type="match status" value="1"/>
</dbReference>
<evidence type="ECO:0000259" key="11">
    <source>
        <dbReference type="Pfam" id="PF02866"/>
    </source>
</evidence>
<keyword evidence="5 6" id="KW-0520">NAD</keyword>
<dbReference type="InterPro" id="IPR022383">
    <property type="entry name" value="Lactate/malate_DH_C"/>
</dbReference>
<dbReference type="InterPro" id="IPR001236">
    <property type="entry name" value="Lactate/malate_DH_N"/>
</dbReference>
<comment type="caution">
    <text evidence="12">The sequence shown here is derived from an EMBL/GenBank/DDBJ whole genome shotgun (WGS) entry which is preliminary data.</text>
</comment>
<gene>
    <name evidence="6 12" type="primary">mdh</name>
    <name evidence="12" type="ORF">ODE01S_07030</name>
</gene>
<feature type="domain" description="Lactate/malate dehydrogenase C-terminal" evidence="11">
    <location>
        <begin position="151"/>
        <end position="312"/>
    </location>
</feature>
<dbReference type="InterPro" id="IPR011275">
    <property type="entry name" value="Malate_DH_type3"/>
</dbReference>
<keyword evidence="4 6" id="KW-0560">Oxidoreductase</keyword>
<comment type="catalytic activity">
    <reaction evidence="6">
        <text>(S)-malate + NAD(+) = oxaloacetate + NADH + H(+)</text>
        <dbReference type="Rhea" id="RHEA:21432"/>
        <dbReference type="ChEBI" id="CHEBI:15378"/>
        <dbReference type="ChEBI" id="CHEBI:15589"/>
        <dbReference type="ChEBI" id="CHEBI:16452"/>
        <dbReference type="ChEBI" id="CHEBI:57540"/>
        <dbReference type="ChEBI" id="CHEBI:57945"/>
        <dbReference type="EC" id="1.1.1.37"/>
    </reaction>
</comment>
<feature type="binding site" evidence="6 9">
    <location>
        <position position="37"/>
    </location>
    <ligand>
        <name>NAD(+)</name>
        <dbReference type="ChEBI" id="CHEBI:57540"/>
    </ligand>
</feature>
<feature type="binding site" evidence="6 8">
    <location>
        <position position="124"/>
    </location>
    <ligand>
        <name>substrate</name>
    </ligand>
</feature>
<dbReference type="InterPro" id="IPR001557">
    <property type="entry name" value="L-lactate/malate_DH"/>
</dbReference>
<feature type="binding site" evidence="6 8">
    <location>
        <position position="155"/>
    </location>
    <ligand>
        <name>substrate</name>
    </ligand>
</feature>
<dbReference type="EC" id="1.1.1.37" evidence="6"/>
<dbReference type="Gene3D" id="3.90.110.10">
    <property type="entry name" value="Lactate dehydrogenase/glycoside hydrolase, family 4, C-terminal"/>
    <property type="match status" value="1"/>
</dbReference>
<name>A0A511RHZ7_9DEIN</name>
<evidence type="ECO:0000256" key="9">
    <source>
        <dbReference type="PIRSR" id="PIRSR000102-3"/>
    </source>
</evidence>
<dbReference type="InterPro" id="IPR015955">
    <property type="entry name" value="Lactate_DH/Glyco_Ohase_4_C"/>
</dbReference>
<dbReference type="PIRSF" id="PIRSF000102">
    <property type="entry name" value="Lac_mal_DH"/>
    <property type="match status" value="1"/>
</dbReference>
<protein>
    <recommendedName>
        <fullName evidence="6">Malate dehydrogenase</fullName>
        <ecNumber evidence="6">1.1.1.37</ecNumber>
    </recommendedName>
</protein>
<dbReference type="AlphaFoldDB" id="A0A511RHZ7"/>
<dbReference type="GO" id="GO:0030060">
    <property type="term" value="F:L-malate dehydrogenase (NAD+) activity"/>
    <property type="evidence" value="ECO:0007669"/>
    <property type="project" value="UniProtKB-UniRule"/>
</dbReference>
<dbReference type="HAMAP" id="MF_00487">
    <property type="entry name" value="Malate_dehydrog_3"/>
    <property type="match status" value="1"/>
</dbReference>
<evidence type="ECO:0000256" key="3">
    <source>
        <dbReference type="ARBA" id="ARBA00022533"/>
    </source>
</evidence>
<evidence type="ECO:0000256" key="4">
    <source>
        <dbReference type="ARBA" id="ARBA00023002"/>
    </source>
</evidence>
<dbReference type="SUPFAM" id="SSF51735">
    <property type="entry name" value="NAD(P)-binding Rossmann-fold domains"/>
    <property type="match status" value="1"/>
</dbReference>
<comment type="function">
    <text evidence="6">Catalyzes the reversible oxidation of malate to oxaloacetate.</text>
</comment>
<dbReference type="RefSeq" id="WP_147145922.1">
    <property type="nucleotide sequence ID" value="NZ_BJXN01000004.1"/>
</dbReference>
<keyword evidence="3" id="KW-0021">Allosteric enzyme</keyword>
<comment type="similarity">
    <text evidence="6">Belongs to the LDH/MDH superfamily. MDH type 3 family.</text>
</comment>
<feature type="binding site" evidence="6 9">
    <location>
        <begin position="13"/>
        <end position="18"/>
    </location>
    <ligand>
        <name>NAD(+)</name>
        <dbReference type="ChEBI" id="CHEBI:57540"/>
    </ligand>
</feature>
<feature type="binding site" evidence="6 9">
    <location>
        <begin position="122"/>
        <end position="124"/>
    </location>
    <ligand>
        <name>NAD(+)</name>
        <dbReference type="ChEBI" id="CHEBI:57540"/>
    </ligand>
</feature>
<dbReference type="PANTHER" id="PTHR43128">
    <property type="entry name" value="L-2-HYDROXYCARBOXYLATE DEHYDROGENASE (NAD(P)(+))"/>
    <property type="match status" value="1"/>
</dbReference>
<dbReference type="GO" id="GO:0004459">
    <property type="term" value="F:L-lactate dehydrogenase (NAD+) activity"/>
    <property type="evidence" value="ECO:0007669"/>
    <property type="project" value="TreeGrafter"/>
</dbReference>
<dbReference type="Pfam" id="PF02866">
    <property type="entry name" value="Ldh_1_C"/>
    <property type="match status" value="1"/>
</dbReference>
<dbReference type="InterPro" id="IPR036291">
    <property type="entry name" value="NAD(P)-bd_dom_sf"/>
</dbReference>
<dbReference type="Proteomes" id="UP000321827">
    <property type="component" value="Unassembled WGS sequence"/>
</dbReference>
<dbReference type="GO" id="GO:0006099">
    <property type="term" value="P:tricarboxylic acid cycle"/>
    <property type="evidence" value="ECO:0007669"/>
    <property type="project" value="UniProtKB-UniRule"/>
</dbReference>
<dbReference type="GO" id="GO:0006089">
    <property type="term" value="P:lactate metabolic process"/>
    <property type="evidence" value="ECO:0007669"/>
    <property type="project" value="TreeGrafter"/>
</dbReference>
<dbReference type="PRINTS" id="PR00086">
    <property type="entry name" value="LLDHDRGNASE"/>
</dbReference>
<feature type="binding site" evidence="6 9">
    <location>
        <position position="99"/>
    </location>
    <ligand>
        <name>NAD(+)</name>
        <dbReference type="ChEBI" id="CHEBI:57540"/>
    </ligand>
</feature>
<organism evidence="12 13">
    <name type="scientific">Oceanithermus desulfurans NBRC 100063</name>
    <dbReference type="NCBI Taxonomy" id="1227550"/>
    <lineage>
        <taxon>Bacteria</taxon>
        <taxon>Thermotogati</taxon>
        <taxon>Deinococcota</taxon>
        <taxon>Deinococci</taxon>
        <taxon>Thermales</taxon>
        <taxon>Thermaceae</taxon>
        <taxon>Oceanithermus</taxon>
    </lineage>
</organism>
<dbReference type="CDD" id="cd01339">
    <property type="entry name" value="LDH-like_MDH"/>
    <property type="match status" value="1"/>
</dbReference>
<evidence type="ECO:0000259" key="10">
    <source>
        <dbReference type="Pfam" id="PF00056"/>
    </source>
</evidence>
<accession>A0A511RHZ7</accession>
<comment type="subunit">
    <text evidence="1">Homotetramer.</text>
</comment>
<dbReference type="Pfam" id="PF00056">
    <property type="entry name" value="Ldh_1_N"/>
    <property type="match status" value="1"/>
</dbReference>
<feature type="binding site" evidence="6 8">
    <location>
        <position position="92"/>
    </location>
    <ligand>
        <name>substrate</name>
    </ligand>
</feature>
<dbReference type="EMBL" id="BJXN01000004">
    <property type="protein sequence ID" value="GEM89269.1"/>
    <property type="molecule type" value="Genomic_DNA"/>
</dbReference>
<dbReference type="SUPFAM" id="SSF56327">
    <property type="entry name" value="LDH C-terminal domain-like"/>
    <property type="match status" value="1"/>
</dbReference>
<evidence type="ECO:0000256" key="5">
    <source>
        <dbReference type="ARBA" id="ARBA00023027"/>
    </source>
</evidence>
<feature type="binding site" evidence="6 8">
    <location>
        <position position="86"/>
    </location>
    <ligand>
        <name>substrate</name>
    </ligand>
</feature>
<dbReference type="NCBIfam" id="NF004863">
    <property type="entry name" value="PRK06223.1"/>
    <property type="match status" value="1"/>
</dbReference>
<proteinExistence type="inferred from homology"/>
<dbReference type="OrthoDB" id="9802969at2"/>
<evidence type="ECO:0000313" key="12">
    <source>
        <dbReference type="EMBL" id="GEM89269.1"/>
    </source>
</evidence>
<evidence type="ECO:0000256" key="7">
    <source>
        <dbReference type="PIRSR" id="PIRSR000102-1"/>
    </source>
</evidence>